<dbReference type="RefSeq" id="WP_099954262.1">
    <property type="nucleotide sequence ID" value="NZ_CP028843.1"/>
</dbReference>
<evidence type="ECO:0000256" key="1">
    <source>
        <dbReference type="ARBA" id="ARBA00004651"/>
    </source>
</evidence>
<keyword evidence="3 8" id="KW-0813">Transport</keyword>
<dbReference type="EMBL" id="CP028843">
    <property type="protein sequence ID" value="AWB22428.1"/>
    <property type="molecule type" value="Genomic_DNA"/>
</dbReference>
<dbReference type="PANTHER" id="PTHR42929:SF5">
    <property type="entry name" value="ABC TRANSPORTER PERMEASE PROTEIN"/>
    <property type="match status" value="1"/>
</dbReference>
<keyword evidence="4" id="KW-1003">Cell membrane</keyword>
<keyword evidence="7 8" id="KW-0472">Membrane</keyword>
<evidence type="ECO:0000256" key="4">
    <source>
        <dbReference type="ARBA" id="ARBA00022475"/>
    </source>
</evidence>
<dbReference type="Gene3D" id="1.10.3720.10">
    <property type="entry name" value="MetI-like"/>
    <property type="match status" value="1"/>
</dbReference>
<keyword evidence="5 8" id="KW-0812">Transmembrane</keyword>
<dbReference type="OrthoDB" id="9807047at2"/>
<evidence type="ECO:0000256" key="5">
    <source>
        <dbReference type="ARBA" id="ARBA00022692"/>
    </source>
</evidence>
<dbReference type="AlphaFoldDB" id="A0A2R4WLL2"/>
<feature type="transmembrane region" description="Helical" evidence="8">
    <location>
        <begin position="21"/>
        <end position="43"/>
    </location>
</feature>
<evidence type="ECO:0000256" key="8">
    <source>
        <dbReference type="RuleBase" id="RU363032"/>
    </source>
</evidence>
<name>A0A2R4WLL2_9HYPH</name>
<evidence type="ECO:0000259" key="9">
    <source>
        <dbReference type="PROSITE" id="PS50928"/>
    </source>
</evidence>
<dbReference type="InterPro" id="IPR035906">
    <property type="entry name" value="MetI-like_sf"/>
</dbReference>
<dbReference type="Pfam" id="PF00528">
    <property type="entry name" value="BPD_transp_1"/>
    <property type="match status" value="1"/>
</dbReference>
<keyword evidence="11" id="KW-1185">Reference proteome</keyword>
<comment type="subcellular location">
    <subcellularLocation>
        <location evidence="1 8">Cell membrane</location>
        <topology evidence="1 8">Multi-pass membrane protein</topology>
    </subcellularLocation>
</comment>
<dbReference type="PANTHER" id="PTHR42929">
    <property type="entry name" value="INNER MEMBRANE ABC TRANSPORTER PERMEASE PROTEIN YDCU-RELATED-RELATED"/>
    <property type="match status" value="1"/>
</dbReference>
<feature type="transmembrane region" description="Helical" evidence="8">
    <location>
        <begin position="108"/>
        <end position="129"/>
    </location>
</feature>
<feature type="transmembrane region" description="Helical" evidence="8">
    <location>
        <begin position="76"/>
        <end position="101"/>
    </location>
</feature>
<dbReference type="SUPFAM" id="SSF161098">
    <property type="entry name" value="MetI-like"/>
    <property type="match status" value="1"/>
</dbReference>
<evidence type="ECO:0000313" key="10">
    <source>
        <dbReference type="EMBL" id="AWB22428.1"/>
    </source>
</evidence>
<feature type="transmembrane region" description="Helical" evidence="8">
    <location>
        <begin position="164"/>
        <end position="185"/>
    </location>
</feature>
<sequence length="291" mass="31374">MTTEATRGAARRPVLTGRPSIGRPFLALPAVLFLLAFFVLPLLDNGLRSVVPADGQGLTAARYIQVLTDPFYLDSILQTVLLSGGVTLICALIGYPVAYYLVRHAGRLSSLIIFLLIAPLLTSIIMRTYGWQVLFARRGLINTWLVQDLGLIERPLRVLDTPGLVVASLVHVLVPFMVLSIAAVLQGVDRRLEESAQLLGASPWRTFLSVTLPLSLDGIGTGAILVFMVANGSFVTLVLLGGGLKTLPLLIYQQFNTTRDFGLASVMSTVLLAVALACLVLQLRLVRRSGA</sequence>
<protein>
    <submittedName>
        <fullName evidence="10">ABC transporter permease</fullName>
    </submittedName>
</protein>
<reference evidence="10 11" key="1">
    <citation type="submission" date="2018-04" db="EMBL/GenBank/DDBJ databases">
        <title>Methylobacterium sp. PR1016A genome.</title>
        <authorList>
            <person name="Park W."/>
        </authorList>
    </citation>
    <scope>NUCLEOTIDE SEQUENCE [LARGE SCALE GENOMIC DNA]</scope>
    <source>
        <strain evidence="10 11">PR1016A</strain>
    </source>
</reference>
<comment type="similarity">
    <text evidence="2">Belongs to the binding-protein-dependent transport system permease family. CysTW subfamily.</text>
</comment>
<evidence type="ECO:0000313" key="11">
    <source>
        <dbReference type="Proteomes" id="UP000244755"/>
    </source>
</evidence>
<gene>
    <name evidence="10" type="ORF">DA075_17115</name>
</gene>
<feature type="transmembrane region" description="Helical" evidence="8">
    <location>
        <begin position="219"/>
        <end position="241"/>
    </location>
</feature>
<dbReference type="CDD" id="cd06261">
    <property type="entry name" value="TM_PBP2"/>
    <property type="match status" value="1"/>
</dbReference>
<dbReference type="Proteomes" id="UP000244755">
    <property type="component" value="Chromosome 1"/>
</dbReference>
<dbReference type="KEGG" id="mee:DA075_17115"/>
<evidence type="ECO:0000256" key="3">
    <source>
        <dbReference type="ARBA" id="ARBA00022448"/>
    </source>
</evidence>
<evidence type="ECO:0000256" key="2">
    <source>
        <dbReference type="ARBA" id="ARBA00007069"/>
    </source>
</evidence>
<feature type="transmembrane region" description="Helical" evidence="8">
    <location>
        <begin position="261"/>
        <end position="281"/>
    </location>
</feature>
<dbReference type="PROSITE" id="PS50928">
    <property type="entry name" value="ABC_TM1"/>
    <property type="match status" value="1"/>
</dbReference>
<dbReference type="InterPro" id="IPR000515">
    <property type="entry name" value="MetI-like"/>
</dbReference>
<feature type="domain" description="ABC transmembrane type-1" evidence="9">
    <location>
        <begin position="76"/>
        <end position="282"/>
    </location>
</feature>
<accession>A0A2R4WLL2</accession>
<keyword evidence="6 8" id="KW-1133">Transmembrane helix</keyword>
<evidence type="ECO:0000256" key="6">
    <source>
        <dbReference type="ARBA" id="ARBA00022989"/>
    </source>
</evidence>
<dbReference type="GO" id="GO:0005886">
    <property type="term" value="C:plasma membrane"/>
    <property type="evidence" value="ECO:0007669"/>
    <property type="project" value="UniProtKB-SubCell"/>
</dbReference>
<proteinExistence type="inferred from homology"/>
<organism evidence="10 11">
    <name type="scientific">Methylobacterium currus</name>
    <dbReference type="NCBI Taxonomy" id="2051553"/>
    <lineage>
        <taxon>Bacteria</taxon>
        <taxon>Pseudomonadati</taxon>
        <taxon>Pseudomonadota</taxon>
        <taxon>Alphaproteobacteria</taxon>
        <taxon>Hyphomicrobiales</taxon>
        <taxon>Methylobacteriaceae</taxon>
        <taxon>Methylobacterium</taxon>
    </lineage>
</organism>
<evidence type="ECO:0000256" key="7">
    <source>
        <dbReference type="ARBA" id="ARBA00023136"/>
    </source>
</evidence>
<dbReference type="GO" id="GO:0055085">
    <property type="term" value="P:transmembrane transport"/>
    <property type="evidence" value="ECO:0007669"/>
    <property type="project" value="InterPro"/>
</dbReference>